<gene>
    <name evidence="1" type="ORF">BDD26_0467</name>
</gene>
<protein>
    <submittedName>
        <fullName evidence="1">Uncharacterized protein</fullName>
    </submittedName>
</protein>
<comment type="caution">
    <text evidence="1">The sequence shown here is derived from an EMBL/GenBank/DDBJ whole genome shotgun (WGS) entry which is preliminary data.</text>
</comment>
<dbReference type="EMBL" id="QTUB01000001">
    <property type="protein sequence ID" value="REF25922.1"/>
    <property type="molecule type" value="Genomic_DNA"/>
</dbReference>
<proteinExistence type="predicted"/>
<evidence type="ECO:0000313" key="2">
    <source>
        <dbReference type="Proteomes" id="UP000256294"/>
    </source>
</evidence>
<name>A0A3D9U8W1_9GAMM</name>
<dbReference type="Proteomes" id="UP000256294">
    <property type="component" value="Unassembled WGS sequence"/>
</dbReference>
<organism evidence="1 2">
    <name type="scientific">Xenorhabdus cabanillasii</name>
    <dbReference type="NCBI Taxonomy" id="351673"/>
    <lineage>
        <taxon>Bacteria</taxon>
        <taxon>Pseudomonadati</taxon>
        <taxon>Pseudomonadota</taxon>
        <taxon>Gammaproteobacteria</taxon>
        <taxon>Enterobacterales</taxon>
        <taxon>Morganellaceae</taxon>
        <taxon>Xenorhabdus</taxon>
    </lineage>
</organism>
<accession>A0A3D9U8W1</accession>
<evidence type="ECO:0000313" key="1">
    <source>
        <dbReference type="EMBL" id="REF25922.1"/>
    </source>
</evidence>
<sequence>MSKIQQLPIFFVILTLSRSTDFNVHLPTYVGTDDGISGSIMLVPTGRA</sequence>
<dbReference type="AlphaFoldDB" id="A0A3D9U8W1"/>
<reference evidence="1 2" key="1">
    <citation type="submission" date="2018-08" db="EMBL/GenBank/DDBJ databases">
        <title>Genomic Encyclopedia of Archaeal and Bacterial Type Strains, Phase II (KMG-II): from individual species to whole genera.</title>
        <authorList>
            <person name="Goeker M."/>
        </authorList>
    </citation>
    <scope>NUCLEOTIDE SEQUENCE [LARGE SCALE GENOMIC DNA]</scope>
    <source>
        <strain evidence="1 2">DSM 17905</strain>
    </source>
</reference>
<keyword evidence="2" id="KW-1185">Reference proteome</keyword>